<dbReference type="Gene3D" id="3.40.47.10">
    <property type="match status" value="1"/>
</dbReference>
<dbReference type="SUPFAM" id="SSF53901">
    <property type="entry name" value="Thiolase-like"/>
    <property type="match status" value="1"/>
</dbReference>
<dbReference type="EMBL" id="CP134500">
    <property type="protein sequence ID" value="WNF29661.1"/>
    <property type="molecule type" value="Genomic_DNA"/>
</dbReference>
<proteinExistence type="predicted"/>
<gene>
    <name evidence="1" type="ORF">RI138_24105</name>
</gene>
<evidence type="ECO:0008006" key="3">
    <source>
        <dbReference type="Google" id="ProtNLM"/>
    </source>
</evidence>
<evidence type="ECO:0000313" key="1">
    <source>
        <dbReference type="EMBL" id="WNF29661.1"/>
    </source>
</evidence>
<dbReference type="InterPro" id="IPR016039">
    <property type="entry name" value="Thiolase-like"/>
</dbReference>
<sequence length="282" mass="29540">MFEFNLNQVALCAPDGVTETGEPDGLPEDLYDVIGSTGDQFRDWFTRLCLYLVRTCGELPEGRTDETVVIGTEYGNTAALARLQRDAAAKGRLLSAQYFPNATSSSAAAFVNLTIGATGRNMTLNGGLLTPVTAMWQALSALDRDRSGISRLLVGDVYSPEGLQDAEHDTPGLACDSGVAHATLAKGRDFKAEFDFSAPASDEVGTPAGAHIRVTGVGGAATEATAAATSYGRNGAFVTADFLRAAYALRPAESAVLTCLSPLGRRATVTVTRQKGTTRGHG</sequence>
<name>A0ABY9W3L7_9ACTN</name>
<reference evidence="1 2" key="1">
    <citation type="submission" date="2023-09" db="EMBL/GenBank/DDBJ databases">
        <title>Genome completion map analysis of the actinomycetes C11-1.</title>
        <authorList>
            <person name="Qin P."/>
            <person name="Guan P."/>
        </authorList>
    </citation>
    <scope>NUCLEOTIDE SEQUENCE [LARGE SCALE GENOMIC DNA]</scope>
    <source>
        <strain evidence="1 2">C11-1</strain>
    </source>
</reference>
<organism evidence="1 2">
    <name type="scientific">Streptomyces durocortorensis</name>
    <dbReference type="NCBI Taxonomy" id="2811104"/>
    <lineage>
        <taxon>Bacteria</taxon>
        <taxon>Bacillati</taxon>
        <taxon>Actinomycetota</taxon>
        <taxon>Actinomycetes</taxon>
        <taxon>Kitasatosporales</taxon>
        <taxon>Streptomycetaceae</taxon>
        <taxon>Streptomyces</taxon>
    </lineage>
</organism>
<keyword evidence="2" id="KW-1185">Reference proteome</keyword>
<accession>A0ABY9W3L7</accession>
<dbReference type="Proteomes" id="UP001303236">
    <property type="component" value="Chromosome"/>
</dbReference>
<protein>
    <recommendedName>
        <fullName evidence="3">Beta-ketoacyl synthase N-terminal domain-containing protein</fullName>
    </recommendedName>
</protein>
<evidence type="ECO:0000313" key="2">
    <source>
        <dbReference type="Proteomes" id="UP001303236"/>
    </source>
</evidence>